<dbReference type="Proteomes" id="UP000182379">
    <property type="component" value="Unassembled WGS sequence"/>
</dbReference>
<feature type="binding site" evidence="6">
    <location>
        <position position="257"/>
    </location>
    <ligand>
        <name>a divalent metal cation</name>
        <dbReference type="ChEBI" id="CHEBI:60240"/>
        <label>2</label>
        <note>catalytic</note>
    </ligand>
</feature>
<dbReference type="GO" id="GO:0046872">
    <property type="term" value="F:metal ion binding"/>
    <property type="evidence" value="ECO:0007669"/>
    <property type="project" value="UniProtKB-UniRule"/>
</dbReference>
<dbReference type="SUPFAM" id="SSF55920">
    <property type="entry name" value="Creatinase/aminopeptidase"/>
    <property type="match status" value="1"/>
</dbReference>
<evidence type="ECO:0000313" key="9">
    <source>
        <dbReference type="EMBL" id="SDX22643.1"/>
    </source>
</evidence>
<comment type="subunit">
    <text evidence="6">Monomer.</text>
</comment>
<dbReference type="CDD" id="cd01086">
    <property type="entry name" value="MetAP1"/>
    <property type="match status" value="1"/>
</dbReference>
<evidence type="ECO:0000256" key="5">
    <source>
        <dbReference type="ARBA" id="ARBA00022801"/>
    </source>
</evidence>
<evidence type="ECO:0000256" key="6">
    <source>
        <dbReference type="HAMAP-Rule" id="MF_01974"/>
    </source>
</evidence>
<dbReference type="InterPro" id="IPR002467">
    <property type="entry name" value="Pept_M24A_MAP1"/>
</dbReference>
<dbReference type="InterPro" id="IPR001714">
    <property type="entry name" value="Pept_M24_MAP"/>
</dbReference>
<feature type="binding site" evidence="6">
    <location>
        <position position="199"/>
    </location>
    <ligand>
        <name>substrate</name>
    </ligand>
</feature>
<protein>
    <recommendedName>
        <fullName evidence="6 7">Methionine aminopeptidase</fullName>
        <shortName evidence="6">MAP</shortName>
        <shortName evidence="6">MetAP</shortName>
        <ecNumber evidence="6 7">3.4.11.18</ecNumber>
    </recommendedName>
    <alternativeName>
        <fullName evidence="6">Peptidase M</fullName>
    </alternativeName>
</protein>
<evidence type="ECO:0000256" key="7">
    <source>
        <dbReference type="RuleBase" id="RU003653"/>
    </source>
</evidence>
<dbReference type="Gene3D" id="3.90.230.10">
    <property type="entry name" value="Creatinase/methionine aminopeptidase superfamily"/>
    <property type="match status" value="1"/>
</dbReference>
<comment type="function">
    <text evidence="1 6">Removes the N-terminal methionine from nascent proteins. The N-terminal methionine is often cleaved when the second residue in the primary sequence is small and uncharged (Met-Ala-, Cys, Gly, Pro, Ser, Thr, or Val). Requires deformylation of the N(alpha)-formylated initiator methionine before it can be hydrolyzed.</text>
</comment>
<evidence type="ECO:0000256" key="2">
    <source>
        <dbReference type="ARBA" id="ARBA00022438"/>
    </source>
</evidence>
<dbReference type="GO" id="GO:0006508">
    <property type="term" value="P:proteolysis"/>
    <property type="evidence" value="ECO:0007669"/>
    <property type="project" value="UniProtKB-KW"/>
</dbReference>
<feature type="binding site" evidence="6">
    <location>
        <position position="117"/>
    </location>
    <ligand>
        <name>a divalent metal cation</name>
        <dbReference type="ChEBI" id="CHEBI:60240"/>
        <label>1</label>
    </ligand>
</feature>
<comment type="caution">
    <text evidence="9">The sequence shown here is derived from an EMBL/GenBank/DDBJ whole genome shotgun (WGS) entry which is preliminary data.</text>
</comment>
<feature type="binding site" evidence="6">
    <location>
        <position position="99"/>
    </location>
    <ligand>
        <name>substrate</name>
    </ligand>
</feature>
<dbReference type="PANTHER" id="PTHR43330">
    <property type="entry name" value="METHIONINE AMINOPEPTIDASE"/>
    <property type="match status" value="1"/>
</dbReference>
<gene>
    <name evidence="6" type="primary">map</name>
    <name evidence="9" type="ORF">SAMN05216495_11741</name>
</gene>
<reference evidence="9 10" key="1">
    <citation type="submission" date="2016-10" db="EMBL/GenBank/DDBJ databases">
        <authorList>
            <person name="Varghese N."/>
            <person name="Submissions S."/>
        </authorList>
    </citation>
    <scope>NUCLEOTIDE SEQUENCE [LARGE SCALE GENOMIC DNA]</scope>
    <source>
        <strain evidence="9 10">WCC6</strain>
    </source>
</reference>
<organism evidence="9 10">
    <name type="scientific">Acidaminococcus fermentans</name>
    <dbReference type="NCBI Taxonomy" id="905"/>
    <lineage>
        <taxon>Bacteria</taxon>
        <taxon>Bacillati</taxon>
        <taxon>Bacillota</taxon>
        <taxon>Negativicutes</taxon>
        <taxon>Acidaminococcales</taxon>
        <taxon>Acidaminococcaceae</taxon>
        <taxon>Acidaminococcus</taxon>
    </lineage>
</organism>
<feature type="binding site" evidence="6">
    <location>
        <position position="225"/>
    </location>
    <ligand>
        <name>a divalent metal cation</name>
        <dbReference type="ChEBI" id="CHEBI:60240"/>
        <label>2</label>
        <note>catalytic</note>
    </ligand>
</feature>
<dbReference type="InterPro" id="IPR000994">
    <property type="entry name" value="Pept_M24"/>
</dbReference>
<dbReference type="Pfam" id="PF00557">
    <property type="entry name" value="Peptidase_M24"/>
    <property type="match status" value="1"/>
</dbReference>
<evidence type="ECO:0000313" key="10">
    <source>
        <dbReference type="Proteomes" id="UP000182379"/>
    </source>
</evidence>
<keyword evidence="2 6" id="KW-0031">Aminopeptidase</keyword>
<comment type="similarity">
    <text evidence="6">Belongs to the peptidase M24A family. Methionine aminopeptidase type 1 subfamily.</text>
</comment>
<feature type="domain" description="Peptidase M24" evidence="8">
    <location>
        <begin position="33"/>
        <end position="264"/>
    </location>
</feature>
<keyword evidence="5 6" id="KW-0378">Hydrolase</keyword>
<dbReference type="PROSITE" id="PS00680">
    <property type="entry name" value="MAP_1"/>
    <property type="match status" value="1"/>
</dbReference>
<comment type="cofactor">
    <cofactor evidence="6">
        <name>Co(2+)</name>
        <dbReference type="ChEBI" id="CHEBI:48828"/>
    </cofactor>
    <cofactor evidence="6">
        <name>Zn(2+)</name>
        <dbReference type="ChEBI" id="CHEBI:29105"/>
    </cofactor>
    <cofactor evidence="6">
        <name>Mn(2+)</name>
        <dbReference type="ChEBI" id="CHEBI:29035"/>
    </cofactor>
    <cofactor evidence="6">
        <name>Fe(2+)</name>
        <dbReference type="ChEBI" id="CHEBI:29033"/>
    </cofactor>
    <text evidence="6">Binds 2 divalent metal cations per subunit. Has a high-affinity and a low affinity metal-binding site. The true nature of the physiological cofactor is under debate. The enzyme is active with cobalt, zinc, manganese or divalent iron ions. Most likely, methionine aminopeptidases function as mononuclear Fe(2+)-metalloproteases under physiological conditions, and the catalytically relevant metal-binding site has been assigned to the histidine-containing high-affinity site.</text>
</comment>
<dbReference type="PRINTS" id="PR00599">
    <property type="entry name" value="MAPEPTIDASE"/>
</dbReference>
<name>A0A1H2ZZ76_ACIFE</name>
<dbReference type="PANTHER" id="PTHR43330:SF8">
    <property type="entry name" value="METHIONINE AMINOPEPTIDASE 1D, MITOCHONDRIAL"/>
    <property type="match status" value="1"/>
</dbReference>
<feature type="binding site" evidence="6">
    <location>
        <position position="128"/>
    </location>
    <ligand>
        <name>a divalent metal cation</name>
        <dbReference type="ChEBI" id="CHEBI:60240"/>
        <label>1</label>
    </ligand>
</feature>
<dbReference type="GO" id="GO:0004239">
    <property type="term" value="F:initiator methionyl aminopeptidase activity"/>
    <property type="evidence" value="ECO:0007669"/>
    <property type="project" value="UniProtKB-UniRule"/>
</dbReference>
<feature type="binding site" evidence="6">
    <location>
        <position position="128"/>
    </location>
    <ligand>
        <name>a divalent metal cation</name>
        <dbReference type="ChEBI" id="CHEBI:60240"/>
        <label>2</label>
        <note>catalytic</note>
    </ligand>
</feature>
<dbReference type="OMA" id="HWEHSVA"/>
<keyword evidence="4 6" id="KW-0479">Metal-binding</keyword>
<dbReference type="NCBIfam" id="TIGR00500">
    <property type="entry name" value="met_pdase_I"/>
    <property type="match status" value="1"/>
</dbReference>
<feature type="binding site" evidence="6">
    <location>
        <position position="257"/>
    </location>
    <ligand>
        <name>a divalent metal cation</name>
        <dbReference type="ChEBI" id="CHEBI:60240"/>
        <label>1</label>
    </ligand>
</feature>
<evidence type="ECO:0000256" key="3">
    <source>
        <dbReference type="ARBA" id="ARBA00022670"/>
    </source>
</evidence>
<proteinExistence type="inferred from homology"/>
<evidence type="ECO:0000256" key="4">
    <source>
        <dbReference type="ARBA" id="ARBA00022723"/>
    </source>
</evidence>
<dbReference type="GO" id="GO:0070006">
    <property type="term" value="F:metalloaminopeptidase activity"/>
    <property type="evidence" value="ECO:0007669"/>
    <property type="project" value="UniProtKB-UniRule"/>
</dbReference>
<keyword evidence="3 6" id="KW-0645">Protease</keyword>
<dbReference type="EC" id="3.4.11.18" evidence="6 7"/>
<sequence length="272" mass="29838">MDRSELKLKLMEYAAKGYEVPRMDMIKTPEQIEGIRKAGKVNSAVLDAVEKNIKVGMTTDDINTIVYDTTLKLKAIPACLNYEGFPKSVCTSVNDVICHGIPDPHQVLKSGDIVNVDATTIYEGYVGDASRMFMLGRVPAERKNLVGITKECLKRGMENAVGWKNTLGDIGAAIQSFAQKHGCSVVREFGGHGVGLEMHEDPFVSHVGKRKTGMLLVPGMVITIEPMINAGTPELWIDEVNGWTVHTADGKDSAQWEHTLLITEGEPEVLSW</sequence>
<dbReference type="EMBL" id="FNOP01000017">
    <property type="protein sequence ID" value="SDX22643.1"/>
    <property type="molecule type" value="Genomic_DNA"/>
</dbReference>
<dbReference type="HAMAP" id="MF_01974">
    <property type="entry name" value="MetAP_1"/>
    <property type="match status" value="1"/>
</dbReference>
<dbReference type="InterPro" id="IPR036005">
    <property type="entry name" value="Creatinase/aminopeptidase-like"/>
</dbReference>
<feature type="binding site" evidence="6">
    <location>
        <position position="192"/>
    </location>
    <ligand>
        <name>a divalent metal cation</name>
        <dbReference type="ChEBI" id="CHEBI:60240"/>
        <label>2</label>
        <note>catalytic</note>
    </ligand>
</feature>
<evidence type="ECO:0000256" key="1">
    <source>
        <dbReference type="ARBA" id="ARBA00002521"/>
    </source>
</evidence>
<accession>A0A1H2ZZ76</accession>
<comment type="catalytic activity">
    <reaction evidence="6 7">
        <text>Release of N-terminal amino acids, preferentially methionine, from peptides and arylamides.</text>
        <dbReference type="EC" id="3.4.11.18"/>
    </reaction>
</comment>
<evidence type="ECO:0000259" key="8">
    <source>
        <dbReference type="Pfam" id="PF00557"/>
    </source>
</evidence>
<dbReference type="AlphaFoldDB" id="A0A1H2ZZ76"/>